<dbReference type="InterPro" id="IPR005019">
    <property type="entry name" value="Adenine_glyco"/>
</dbReference>
<gene>
    <name evidence="3" type="ORF">AB1Y20_023750</name>
</gene>
<protein>
    <recommendedName>
        <fullName evidence="5">DNA-3-methyladenine glycosylase I</fullName>
    </recommendedName>
</protein>
<evidence type="ECO:0008006" key="5">
    <source>
        <dbReference type="Google" id="ProtNLM"/>
    </source>
</evidence>
<comment type="caution">
    <text evidence="3">The sequence shown here is derived from an EMBL/GenBank/DDBJ whole genome shotgun (WGS) entry which is preliminary data.</text>
</comment>
<evidence type="ECO:0000256" key="1">
    <source>
        <dbReference type="PIRSR" id="PIRSR605019-1"/>
    </source>
</evidence>
<dbReference type="GO" id="GO:0006284">
    <property type="term" value="P:base-excision repair"/>
    <property type="evidence" value="ECO:0007669"/>
    <property type="project" value="InterPro"/>
</dbReference>
<dbReference type="Pfam" id="PF03352">
    <property type="entry name" value="Adenine_glyco"/>
    <property type="match status" value="1"/>
</dbReference>
<dbReference type="EMBL" id="JBGBPQ010000009">
    <property type="protein sequence ID" value="KAL1520284.1"/>
    <property type="molecule type" value="Genomic_DNA"/>
</dbReference>
<feature type="region of interest" description="Disordered" evidence="2">
    <location>
        <begin position="207"/>
        <end position="229"/>
    </location>
</feature>
<feature type="binding site" evidence="1">
    <location>
        <position position="10"/>
    </location>
    <ligand>
        <name>Zn(2+)</name>
        <dbReference type="ChEBI" id="CHEBI:29105"/>
    </ligand>
</feature>
<dbReference type="PANTHER" id="PTHR30037">
    <property type="entry name" value="DNA-3-METHYLADENINE GLYCOSYLASE 1"/>
    <property type="match status" value="1"/>
</dbReference>
<name>A0AB34JI02_PRYPA</name>
<dbReference type="GO" id="GO:0046872">
    <property type="term" value="F:metal ion binding"/>
    <property type="evidence" value="ECO:0007669"/>
    <property type="project" value="UniProtKB-KW"/>
</dbReference>
<evidence type="ECO:0000256" key="2">
    <source>
        <dbReference type="SAM" id="MobiDB-lite"/>
    </source>
</evidence>
<feature type="binding site" evidence="1">
    <location>
        <position position="186"/>
    </location>
    <ligand>
        <name>Zn(2+)</name>
        <dbReference type="ChEBI" id="CHEBI:29105"/>
    </ligand>
</feature>
<dbReference type="PANTHER" id="PTHR30037:SF4">
    <property type="entry name" value="DNA-3-METHYLADENINE GLYCOSYLASE I"/>
    <property type="match status" value="1"/>
</dbReference>
<feature type="binding site" evidence="1">
    <location>
        <position position="182"/>
    </location>
    <ligand>
        <name>Zn(2+)</name>
        <dbReference type="ChEBI" id="CHEBI:29105"/>
    </ligand>
</feature>
<evidence type="ECO:0000313" key="3">
    <source>
        <dbReference type="EMBL" id="KAL1520284.1"/>
    </source>
</evidence>
<dbReference type="InterPro" id="IPR011257">
    <property type="entry name" value="DNA_glycosylase"/>
</dbReference>
<evidence type="ECO:0000313" key="4">
    <source>
        <dbReference type="Proteomes" id="UP001515480"/>
    </source>
</evidence>
<dbReference type="GO" id="GO:0008725">
    <property type="term" value="F:DNA-3-methyladenine glycosylase activity"/>
    <property type="evidence" value="ECO:0007669"/>
    <property type="project" value="InterPro"/>
</dbReference>
<keyword evidence="1" id="KW-0479">Metal-binding</keyword>
<dbReference type="Gene3D" id="1.10.340.30">
    <property type="entry name" value="Hypothetical protein, domain 2"/>
    <property type="match status" value="1"/>
</dbReference>
<accession>A0AB34JI02</accession>
<dbReference type="InterPro" id="IPR052891">
    <property type="entry name" value="DNA-3mA_glycosylase"/>
</dbReference>
<dbReference type="SUPFAM" id="SSF48150">
    <property type="entry name" value="DNA-glycosylase"/>
    <property type="match status" value="1"/>
</dbReference>
<sequence>MACVFSGEYHDSVWGTPVRDSTELFAQLSLCTQQCGISWKIVWSKREHYGAAFHSWDMRRVAAMGAAELDGLCDPRGAWKGKLIQNRAKLAAIVHNARECVRIDEREEGGLCGFLWSFVRGRADTVNQSADCSDKEYVRVFGCTSPYSDALAAALRGKYKLKFVGSVVLQAFLLQNGLLNGHAVGCSKNPHTTPIAVVVSPKTVRASSKRRAAGGREAEDEVPASRRLC</sequence>
<keyword evidence="1" id="KW-0862">Zinc</keyword>
<proteinExistence type="predicted"/>
<reference evidence="3 4" key="1">
    <citation type="journal article" date="2024" name="Science">
        <title>Giant polyketide synthase enzymes in the biosynthesis of giant marine polyether toxins.</title>
        <authorList>
            <person name="Fallon T.R."/>
            <person name="Shende V.V."/>
            <person name="Wierzbicki I.H."/>
            <person name="Pendleton A.L."/>
            <person name="Watervoot N.F."/>
            <person name="Auber R.P."/>
            <person name="Gonzalez D.J."/>
            <person name="Wisecaver J.H."/>
            <person name="Moore B.S."/>
        </authorList>
    </citation>
    <scope>NUCLEOTIDE SEQUENCE [LARGE SCALE GENOMIC DNA]</scope>
    <source>
        <strain evidence="3 4">12B1</strain>
    </source>
</reference>
<dbReference type="AlphaFoldDB" id="A0AB34JI02"/>
<keyword evidence="4" id="KW-1185">Reference proteome</keyword>
<organism evidence="3 4">
    <name type="scientific">Prymnesium parvum</name>
    <name type="common">Toxic golden alga</name>
    <dbReference type="NCBI Taxonomy" id="97485"/>
    <lineage>
        <taxon>Eukaryota</taxon>
        <taxon>Haptista</taxon>
        <taxon>Haptophyta</taxon>
        <taxon>Prymnesiophyceae</taxon>
        <taxon>Prymnesiales</taxon>
        <taxon>Prymnesiaceae</taxon>
        <taxon>Prymnesium</taxon>
    </lineage>
</organism>
<dbReference type="Proteomes" id="UP001515480">
    <property type="component" value="Unassembled WGS sequence"/>
</dbReference>